<proteinExistence type="predicted"/>
<gene>
    <name evidence="2" type="ORF">V1264_020145</name>
</gene>
<feature type="compositionally biased region" description="Basic and acidic residues" evidence="1">
    <location>
        <begin position="181"/>
        <end position="195"/>
    </location>
</feature>
<dbReference type="EMBL" id="JBAMIC010000010">
    <property type="protein sequence ID" value="KAK7101820.1"/>
    <property type="molecule type" value="Genomic_DNA"/>
</dbReference>
<accession>A0AAN9B9G2</accession>
<organism evidence="2 3">
    <name type="scientific">Littorina saxatilis</name>
    <dbReference type="NCBI Taxonomy" id="31220"/>
    <lineage>
        <taxon>Eukaryota</taxon>
        <taxon>Metazoa</taxon>
        <taxon>Spiralia</taxon>
        <taxon>Lophotrochozoa</taxon>
        <taxon>Mollusca</taxon>
        <taxon>Gastropoda</taxon>
        <taxon>Caenogastropoda</taxon>
        <taxon>Littorinimorpha</taxon>
        <taxon>Littorinoidea</taxon>
        <taxon>Littorinidae</taxon>
        <taxon>Littorina</taxon>
    </lineage>
</organism>
<evidence type="ECO:0000313" key="2">
    <source>
        <dbReference type="EMBL" id="KAK7101820.1"/>
    </source>
</evidence>
<dbReference type="Proteomes" id="UP001374579">
    <property type="component" value="Unassembled WGS sequence"/>
</dbReference>
<evidence type="ECO:0000256" key="1">
    <source>
        <dbReference type="SAM" id="MobiDB-lite"/>
    </source>
</evidence>
<dbReference type="AlphaFoldDB" id="A0AAN9B9G2"/>
<reference evidence="2 3" key="1">
    <citation type="submission" date="2024-02" db="EMBL/GenBank/DDBJ databases">
        <title>Chromosome-scale genome assembly of the rough periwinkle Littorina saxatilis.</title>
        <authorList>
            <person name="De Jode A."/>
            <person name="Faria R."/>
            <person name="Formenti G."/>
            <person name="Sims Y."/>
            <person name="Smith T.P."/>
            <person name="Tracey A."/>
            <person name="Wood J.M.D."/>
            <person name="Zagrodzka Z.B."/>
            <person name="Johannesson K."/>
            <person name="Butlin R.K."/>
            <person name="Leder E.H."/>
        </authorList>
    </citation>
    <scope>NUCLEOTIDE SEQUENCE [LARGE SCALE GENOMIC DNA]</scope>
    <source>
        <strain evidence="2">Snail1</strain>
        <tissue evidence="2">Muscle</tissue>
    </source>
</reference>
<feature type="compositionally biased region" description="Low complexity" evidence="1">
    <location>
        <begin position="48"/>
        <end position="64"/>
    </location>
</feature>
<keyword evidence="3" id="KW-1185">Reference proteome</keyword>
<protein>
    <submittedName>
        <fullName evidence="2">Uncharacterized protein</fullName>
    </submittedName>
</protein>
<evidence type="ECO:0000313" key="3">
    <source>
        <dbReference type="Proteomes" id="UP001374579"/>
    </source>
</evidence>
<feature type="region of interest" description="Disordered" evidence="1">
    <location>
        <begin position="181"/>
        <end position="204"/>
    </location>
</feature>
<feature type="region of interest" description="Disordered" evidence="1">
    <location>
        <begin position="17"/>
        <end position="67"/>
    </location>
</feature>
<comment type="caution">
    <text evidence="2">The sequence shown here is derived from an EMBL/GenBank/DDBJ whole genome shotgun (WGS) entry which is preliminary data.</text>
</comment>
<sequence length="255" mass="29122">MKPLRKQSLALSFWNIPTSGKKSSKKRRSSVPAVHFSDQVHHLDSDGESLSSSLPSNSSEPNLLDLRDDFKLRTPSDGVLTDHEEEGPEEQESLKHLDVLGQALENTFKEVESIDAYVHKLRGRFDHDLLSEHRFMSCICSAKLARAACCKRQIKAWKDLQHEMQDFCCHHHLHHNNHGELNEHSNDCQNNHEEDASSNASHDEEMGDLIHQLSKLSTFKSIKDRLDPKGDAKSFVEHWILQNEHLNDVHCGDEN</sequence>
<name>A0AAN9B9G2_9CAEN</name>